<keyword evidence="3" id="KW-0808">Transferase</keyword>
<dbReference type="eggNOG" id="COG0438">
    <property type="taxonomic scope" value="Bacteria"/>
</dbReference>
<protein>
    <submittedName>
        <fullName evidence="3">Glycosyl transferase group 1</fullName>
    </submittedName>
</protein>
<dbReference type="EMBL" id="CP001101">
    <property type="protein sequence ID" value="ACE04138.1"/>
    <property type="molecule type" value="Genomic_DNA"/>
</dbReference>
<dbReference type="AlphaFoldDB" id="B3EQV7"/>
<dbReference type="OrthoDB" id="9801573at2"/>
<organism evidence="3">
    <name type="scientific">Chlorobium phaeobacteroides (strain BS1)</name>
    <dbReference type="NCBI Taxonomy" id="331678"/>
    <lineage>
        <taxon>Bacteria</taxon>
        <taxon>Pseudomonadati</taxon>
        <taxon>Chlorobiota</taxon>
        <taxon>Chlorobiia</taxon>
        <taxon>Chlorobiales</taxon>
        <taxon>Chlorobiaceae</taxon>
        <taxon>Chlorobium/Pelodictyon group</taxon>
        <taxon>Chlorobium</taxon>
    </lineage>
</organism>
<dbReference type="Pfam" id="PF00534">
    <property type="entry name" value="Glycos_transf_1"/>
    <property type="match status" value="1"/>
</dbReference>
<accession>B3EQV7</accession>
<dbReference type="PANTHER" id="PTHR12526">
    <property type="entry name" value="GLYCOSYLTRANSFERASE"/>
    <property type="match status" value="1"/>
</dbReference>
<dbReference type="InterPro" id="IPR001296">
    <property type="entry name" value="Glyco_trans_1"/>
</dbReference>
<proteinExistence type="predicted"/>
<dbReference type="Gene3D" id="3.40.50.2000">
    <property type="entry name" value="Glycogen Phosphorylase B"/>
    <property type="match status" value="2"/>
</dbReference>
<evidence type="ECO:0000259" key="2">
    <source>
        <dbReference type="Pfam" id="PF13439"/>
    </source>
</evidence>
<gene>
    <name evidence="3" type="ordered locus">Cphamn1_1204</name>
</gene>
<dbReference type="CDD" id="cd03802">
    <property type="entry name" value="GT4_AviGT4-like"/>
    <property type="match status" value="1"/>
</dbReference>
<dbReference type="InterPro" id="IPR028098">
    <property type="entry name" value="Glyco_trans_4-like_N"/>
</dbReference>
<feature type="domain" description="Glycosyl transferase family 1" evidence="1">
    <location>
        <begin position="176"/>
        <end position="303"/>
    </location>
</feature>
<sequence length="362" mass="40707">MKNLRIAQIAPLIERVPPVRYGGTERVVYCLTEELVRRGHDVTLFASGDSETSATLCPIVERGLRLEGKQGSIVFASMLELSKVYREMKGKFDIIHSHIDFLTFPFASEQGTPTLMTLHGRLDIPDVIKMLRVYGHLNYVSISDAQRRPVPEINWAGTVYHGYPPECFEFNDTPLDYFLYLGRLSPEKAPDQAILLAKSCGVRLKIAAKVDPADREYFTQRIEPMLDDPLIEYVGEVGEKEKIVLLKNARALLNTIDWPEPFGLVMIEALGCGTPVIVRPCGSSPEIISHGKTGFICESVDDFTNAVHDTGKISRHACRKEFERRFTHAEMVDGYERIYSRLHKNHIMKATSVLPGRMVSAG</sequence>
<reference evidence="3" key="1">
    <citation type="submission" date="2008-06" db="EMBL/GenBank/DDBJ databases">
        <title>Complete sequence of Chlorobium phaeobacteroides BS1.</title>
        <authorList>
            <consortium name="US DOE Joint Genome Institute"/>
            <person name="Lucas S."/>
            <person name="Copeland A."/>
            <person name="Lapidus A."/>
            <person name="Glavina del Rio T."/>
            <person name="Dalin E."/>
            <person name="Tice H."/>
            <person name="Bruce D."/>
            <person name="Goodwin L."/>
            <person name="Pitluck S."/>
            <person name="Schmutz J."/>
            <person name="Larimer F."/>
            <person name="Land M."/>
            <person name="Hauser L."/>
            <person name="Kyrpides N."/>
            <person name="Ovchinnikova G."/>
            <person name="Li T."/>
            <person name="Liu Z."/>
            <person name="Zhao F."/>
            <person name="Overmann J."/>
            <person name="Bryant D.A."/>
            <person name="Richardson P."/>
        </authorList>
    </citation>
    <scope>NUCLEOTIDE SEQUENCE [LARGE SCALE GENOMIC DNA]</scope>
    <source>
        <strain evidence="3">BS1</strain>
    </source>
</reference>
<dbReference type="HOGENOM" id="CLU_042257_1_0_10"/>
<dbReference type="SUPFAM" id="SSF53756">
    <property type="entry name" value="UDP-Glycosyltransferase/glycogen phosphorylase"/>
    <property type="match status" value="1"/>
</dbReference>
<dbReference type="STRING" id="331678.Cphamn1_1204"/>
<dbReference type="GO" id="GO:0016757">
    <property type="term" value="F:glycosyltransferase activity"/>
    <property type="evidence" value="ECO:0007669"/>
    <property type="project" value="InterPro"/>
</dbReference>
<name>B3EQV7_CHLPB</name>
<dbReference type="KEGG" id="cpb:Cphamn1_1204"/>
<dbReference type="PANTHER" id="PTHR12526:SF595">
    <property type="entry name" value="BLL5217 PROTEIN"/>
    <property type="match status" value="1"/>
</dbReference>
<evidence type="ECO:0000313" key="3">
    <source>
        <dbReference type="EMBL" id="ACE04138.1"/>
    </source>
</evidence>
<feature type="domain" description="Glycosyltransferase subfamily 4-like N-terminal" evidence="2">
    <location>
        <begin position="21"/>
        <end position="123"/>
    </location>
</feature>
<dbReference type="Pfam" id="PF13439">
    <property type="entry name" value="Glyco_transf_4"/>
    <property type="match status" value="1"/>
</dbReference>
<evidence type="ECO:0000259" key="1">
    <source>
        <dbReference type="Pfam" id="PF00534"/>
    </source>
</evidence>
<dbReference type="CAZy" id="GT4">
    <property type="family name" value="Glycosyltransferase Family 4"/>
</dbReference>